<evidence type="ECO:0000313" key="3">
    <source>
        <dbReference type="Proteomes" id="UP000294309"/>
    </source>
</evidence>
<keyword evidence="1" id="KW-0812">Transmembrane</keyword>
<protein>
    <submittedName>
        <fullName evidence="2">Uncharacterized protein</fullName>
    </submittedName>
</protein>
<dbReference type="Proteomes" id="UP000294309">
    <property type="component" value="Chromosome"/>
</dbReference>
<dbReference type="EMBL" id="CP038013">
    <property type="protein sequence ID" value="QBQ07443.1"/>
    <property type="molecule type" value="Genomic_DNA"/>
</dbReference>
<reference evidence="2 3" key="1">
    <citation type="submission" date="2019-03" db="EMBL/GenBank/DDBJ databases">
        <title>Complete genome sequence of Spiroplasma gladiatoris TG-1 (DSM 22552).</title>
        <authorList>
            <person name="Lin Y.-C."/>
            <person name="Chou L."/>
            <person name="Kuo C.-H."/>
        </authorList>
    </citation>
    <scope>NUCLEOTIDE SEQUENCE [LARGE SCALE GENOMIC DNA]</scope>
    <source>
        <strain evidence="2 3">TG-1</strain>
    </source>
</reference>
<feature type="transmembrane region" description="Helical" evidence="1">
    <location>
        <begin position="57"/>
        <end position="80"/>
    </location>
</feature>
<feature type="transmembrane region" description="Helical" evidence="1">
    <location>
        <begin position="20"/>
        <end position="45"/>
    </location>
</feature>
<gene>
    <name evidence="2" type="ORF">SGLAD_v1c02440</name>
</gene>
<evidence type="ECO:0000256" key="1">
    <source>
        <dbReference type="SAM" id="Phobius"/>
    </source>
</evidence>
<keyword evidence="1" id="KW-1133">Transmembrane helix</keyword>
<dbReference type="RefSeq" id="WP_134297235.1">
    <property type="nucleotide sequence ID" value="NZ_CP038013.1"/>
</dbReference>
<organism evidence="2 3">
    <name type="scientific">Spiroplasma gladiatoris</name>
    <dbReference type="NCBI Taxonomy" id="2143"/>
    <lineage>
        <taxon>Bacteria</taxon>
        <taxon>Bacillati</taxon>
        <taxon>Mycoplasmatota</taxon>
        <taxon>Mollicutes</taxon>
        <taxon>Entomoplasmatales</taxon>
        <taxon>Spiroplasmataceae</taxon>
        <taxon>Spiroplasma</taxon>
    </lineage>
</organism>
<keyword evidence="3" id="KW-1185">Reference proteome</keyword>
<dbReference type="AlphaFoldDB" id="A0A4P7AIB4"/>
<dbReference type="KEGG" id="sgq:SGLAD_v1c02440"/>
<sequence>MKFYISFKYSILSIIKSKLVLIIGVSFLSLIFLTNLIFGLCIRLQSWASVNLFILNYINAVFILVFLTIIAILISNDFFYSQKKKWYKNYWN</sequence>
<proteinExistence type="predicted"/>
<accession>A0A4P7AIB4</accession>
<evidence type="ECO:0000313" key="2">
    <source>
        <dbReference type="EMBL" id="QBQ07443.1"/>
    </source>
</evidence>
<name>A0A4P7AIB4_9MOLU</name>
<keyword evidence="1" id="KW-0472">Membrane</keyword>